<keyword evidence="1" id="KW-1133">Transmembrane helix</keyword>
<dbReference type="RefSeq" id="WP_256395348.1">
    <property type="nucleotide sequence ID" value="NZ_JANHDJ010000002.1"/>
</dbReference>
<dbReference type="PROSITE" id="PS51257">
    <property type="entry name" value="PROKAR_LIPOPROTEIN"/>
    <property type="match status" value="1"/>
</dbReference>
<reference evidence="2 3" key="1">
    <citation type="journal article" date="2019" name="Int. J. Syst. Evol. Microbiol.">
        <title>The Global Catalogue of Microorganisms (GCM) 10K type strain sequencing project: providing services to taxonomists for standard genome sequencing and annotation.</title>
        <authorList>
            <consortium name="The Broad Institute Genomics Platform"/>
            <consortium name="The Broad Institute Genome Sequencing Center for Infectious Disease"/>
            <person name="Wu L."/>
            <person name="Ma J."/>
        </authorList>
    </citation>
    <scope>NUCLEOTIDE SEQUENCE [LARGE SCALE GENOMIC DNA]</scope>
    <source>
        <strain evidence="2 3">CGMCC 1.10593</strain>
    </source>
</reference>
<sequence>MNRRLGLAIVAVVALAATAGCLGYITGGGEISPERLDEEPTEPYSWETDRDALLTLHTADEVQAVYDVNASQELRLYIPAGLGREEPLDVSAVRFRYADNGTVISGTEIRERGGEIDQTTDEVDVTVPDADGQLAFSASATPRRLSLPVYVEGSYEVILPEDYRMDFFLFSNAAPRGADTEIIDNRVHVQWEEVTGGTILVQYYLERDLYVFGGAAVLLSLIGVGGLYYYRRQIDRLHDVRVGMGLDTEEDDEDK</sequence>
<protein>
    <submittedName>
        <fullName evidence="2">DUF5803 family protein</fullName>
    </submittedName>
</protein>
<dbReference type="Pfam" id="PF19119">
    <property type="entry name" value="DUF5803"/>
    <property type="match status" value="1"/>
</dbReference>
<organism evidence="2 3">
    <name type="scientific">Halohasta litorea</name>
    <dbReference type="NCBI Taxonomy" id="869891"/>
    <lineage>
        <taxon>Archaea</taxon>
        <taxon>Methanobacteriati</taxon>
        <taxon>Methanobacteriota</taxon>
        <taxon>Stenosarchaea group</taxon>
        <taxon>Halobacteria</taxon>
        <taxon>Halobacteriales</taxon>
        <taxon>Haloferacaceae</taxon>
        <taxon>Halohasta</taxon>
    </lineage>
</organism>
<dbReference type="EMBL" id="JBHUDM010000002">
    <property type="protein sequence ID" value="MFD1642281.1"/>
    <property type="molecule type" value="Genomic_DNA"/>
</dbReference>
<dbReference type="Proteomes" id="UP001597052">
    <property type="component" value="Unassembled WGS sequence"/>
</dbReference>
<evidence type="ECO:0000313" key="2">
    <source>
        <dbReference type="EMBL" id="MFD1642281.1"/>
    </source>
</evidence>
<gene>
    <name evidence="2" type="ORF">ACFSBW_10400</name>
</gene>
<keyword evidence="1" id="KW-0472">Membrane</keyword>
<feature type="transmembrane region" description="Helical" evidence="1">
    <location>
        <begin position="209"/>
        <end position="230"/>
    </location>
</feature>
<evidence type="ECO:0000313" key="3">
    <source>
        <dbReference type="Proteomes" id="UP001597052"/>
    </source>
</evidence>
<evidence type="ECO:0000256" key="1">
    <source>
        <dbReference type="SAM" id="Phobius"/>
    </source>
</evidence>
<comment type="caution">
    <text evidence="2">The sequence shown here is derived from an EMBL/GenBank/DDBJ whole genome shotgun (WGS) entry which is preliminary data.</text>
</comment>
<accession>A0ABD6D8I0</accession>
<name>A0ABD6D8I0_9EURY</name>
<proteinExistence type="predicted"/>
<dbReference type="InterPro" id="IPR043826">
    <property type="entry name" value="DUF5803"/>
</dbReference>
<keyword evidence="3" id="KW-1185">Reference proteome</keyword>
<keyword evidence="1" id="KW-0812">Transmembrane</keyword>
<dbReference type="AlphaFoldDB" id="A0ABD6D8I0"/>